<sequence length="130" mass="14329">MPAVKSNRRPVVLPLSHVIEVNSKNPIAMASITHRVSGIVLFLLVPVVLWIFQTSLATPEGFEQIFSNVLVKLLAWVFVAALGYHFVMGVKHLLADMGLNEELKSGRTATIIGFVLAAIWVVGSFVWVMF</sequence>
<evidence type="ECO:0000256" key="2">
    <source>
        <dbReference type="ARBA" id="ARBA00004370"/>
    </source>
</evidence>
<dbReference type="CDD" id="cd03499">
    <property type="entry name" value="SQR_TypeC_SdhC"/>
    <property type="match status" value="1"/>
</dbReference>
<evidence type="ECO:0000256" key="10">
    <source>
        <dbReference type="ARBA" id="ARBA00023136"/>
    </source>
</evidence>
<dbReference type="GO" id="GO:0046872">
    <property type="term" value="F:metal ion binding"/>
    <property type="evidence" value="ECO:0007669"/>
    <property type="project" value="UniProtKB-KW"/>
</dbReference>
<protein>
    <recommendedName>
        <fullName evidence="4">Succinate dehydrogenase cytochrome b556 subunit</fullName>
    </recommendedName>
</protein>
<gene>
    <name evidence="14" type="ORF">MOMA_02715</name>
</gene>
<evidence type="ECO:0000256" key="9">
    <source>
        <dbReference type="ARBA" id="ARBA00023004"/>
    </source>
</evidence>
<evidence type="ECO:0000256" key="1">
    <source>
        <dbReference type="ARBA" id="ARBA00004050"/>
    </source>
</evidence>
<comment type="caution">
    <text evidence="14">The sequence shown here is derived from an EMBL/GenBank/DDBJ whole genome shotgun (WGS) entry which is preliminary data.</text>
</comment>
<keyword evidence="5 12" id="KW-0349">Heme</keyword>
<evidence type="ECO:0000256" key="5">
    <source>
        <dbReference type="ARBA" id="ARBA00022617"/>
    </source>
</evidence>
<name>L2F8B3_9GAMM</name>
<feature type="transmembrane region" description="Helical" evidence="13">
    <location>
        <begin position="108"/>
        <end position="129"/>
    </location>
</feature>
<dbReference type="InterPro" id="IPR034804">
    <property type="entry name" value="SQR/QFR_C/D"/>
</dbReference>
<dbReference type="RefSeq" id="WP_009767102.1">
    <property type="nucleotide sequence ID" value="NZ_ANIN01000001.1"/>
</dbReference>
<feature type="transmembrane region" description="Helical" evidence="13">
    <location>
        <begin position="32"/>
        <end position="53"/>
    </location>
</feature>
<dbReference type="OrthoDB" id="9799441at2"/>
<dbReference type="PIRSF" id="PIRSF000178">
    <property type="entry name" value="SDH_cyt_b560"/>
    <property type="match status" value="1"/>
</dbReference>
<keyword evidence="10 13" id="KW-0472">Membrane</keyword>
<dbReference type="EMBL" id="ANIN01000001">
    <property type="protein sequence ID" value="ELA09282.1"/>
    <property type="molecule type" value="Genomic_DNA"/>
</dbReference>
<keyword evidence="9 12" id="KW-0408">Iron</keyword>
<evidence type="ECO:0000256" key="7">
    <source>
        <dbReference type="ARBA" id="ARBA00022723"/>
    </source>
</evidence>
<dbReference type="AlphaFoldDB" id="L2F8B3"/>
<evidence type="ECO:0000256" key="13">
    <source>
        <dbReference type="SAM" id="Phobius"/>
    </source>
</evidence>
<comment type="subunit">
    <text evidence="11">Part of an enzyme complex containing four subunits: a flavoprotein, an iron-sulfur protein, plus two membrane-anchoring proteins, SdhC and SdhD. The complex can form homotrimers.</text>
</comment>
<evidence type="ECO:0000256" key="6">
    <source>
        <dbReference type="ARBA" id="ARBA00022692"/>
    </source>
</evidence>
<dbReference type="GO" id="GO:0009055">
    <property type="term" value="F:electron transfer activity"/>
    <property type="evidence" value="ECO:0007669"/>
    <property type="project" value="InterPro"/>
</dbReference>
<dbReference type="GO" id="GO:0005886">
    <property type="term" value="C:plasma membrane"/>
    <property type="evidence" value="ECO:0007669"/>
    <property type="project" value="TreeGrafter"/>
</dbReference>
<evidence type="ECO:0000256" key="12">
    <source>
        <dbReference type="PIRSR" id="PIRSR000178-1"/>
    </source>
</evidence>
<accession>L2F8B3</accession>
<dbReference type="STRING" id="1230338.MOMA_02715"/>
<dbReference type="InterPro" id="IPR000701">
    <property type="entry name" value="SuccDH_FuR_B_TM-su"/>
</dbReference>
<dbReference type="PATRIC" id="fig|1230338.3.peg.595"/>
<comment type="subcellular location">
    <subcellularLocation>
        <location evidence="2">Membrane</location>
    </subcellularLocation>
</comment>
<comment type="cofactor">
    <cofactor evidence="12">
        <name>heme</name>
        <dbReference type="ChEBI" id="CHEBI:30413"/>
    </cofactor>
    <text evidence="12">The heme is bound between the two transmembrane subunits.</text>
</comment>
<reference evidence="14 15" key="1">
    <citation type="journal article" date="2013" name="Genome Announc.">
        <title>Genome Sequence of Moraxella macacae 0408225, a Novel Bacterial Species Isolated from a Cynomolgus Macaque with Epistaxis.</title>
        <authorList>
            <person name="Ladner J.T."/>
            <person name="Whitehouse C.A."/>
            <person name="Koroleva G.I."/>
            <person name="Palacios G.F."/>
        </authorList>
    </citation>
    <scope>NUCLEOTIDE SEQUENCE [LARGE SCALE GENOMIC DNA]</scope>
    <source>
        <strain evidence="14 15">0408225</strain>
    </source>
</reference>
<feature type="transmembrane region" description="Helical" evidence="13">
    <location>
        <begin position="65"/>
        <end position="87"/>
    </location>
</feature>
<evidence type="ECO:0000313" key="15">
    <source>
        <dbReference type="Proteomes" id="UP000023795"/>
    </source>
</evidence>
<dbReference type="SUPFAM" id="SSF81343">
    <property type="entry name" value="Fumarate reductase respiratory complex transmembrane subunits"/>
    <property type="match status" value="1"/>
</dbReference>
<dbReference type="GO" id="GO:0006099">
    <property type="term" value="P:tricarboxylic acid cycle"/>
    <property type="evidence" value="ECO:0007669"/>
    <property type="project" value="InterPro"/>
</dbReference>
<keyword evidence="8 13" id="KW-1133">Transmembrane helix</keyword>
<dbReference type="Gene3D" id="1.20.1300.10">
    <property type="entry name" value="Fumarate reductase/succinate dehydrogenase, transmembrane subunit"/>
    <property type="match status" value="1"/>
</dbReference>
<comment type="similarity">
    <text evidence="3">Belongs to the cytochrome b560 family.</text>
</comment>
<proteinExistence type="inferred from homology"/>
<feature type="binding site" description="axial binding residue" evidence="12">
    <location>
        <position position="85"/>
    </location>
    <ligand>
        <name>heme</name>
        <dbReference type="ChEBI" id="CHEBI:30413"/>
        <note>ligand shared with second transmembrane subunit</note>
    </ligand>
    <ligandPart>
        <name>Fe</name>
        <dbReference type="ChEBI" id="CHEBI:18248"/>
    </ligandPart>
</feature>
<evidence type="ECO:0000313" key="14">
    <source>
        <dbReference type="EMBL" id="ELA09282.1"/>
    </source>
</evidence>
<dbReference type="eggNOG" id="COG2009">
    <property type="taxonomic scope" value="Bacteria"/>
</dbReference>
<dbReference type="InterPro" id="IPR014314">
    <property type="entry name" value="Succ_DH_cytb556"/>
</dbReference>
<evidence type="ECO:0000256" key="4">
    <source>
        <dbReference type="ARBA" id="ARBA00020076"/>
    </source>
</evidence>
<comment type="function">
    <text evidence="1">Membrane-anchoring subunit of succinate dehydrogenase (SDH).</text>
</comment>
<keyword evidence="7 12" id="KW-0479">Metal-binding</keyword>
<keyword evidence="6 13" id="KW-0812">Transmembrane</keyword>
<dbReference type="PANTHER" id="PTHR10978">
    <property type="entry name" value="SUCCINATE DEHYDROGENASE CYTOCHROME B560 SUBUNIT"/>
    <property type="match status" value="1"/>
</dbReference>
<keyword evidence="15" id="KW-1185">Reference proteome</keyword>
<organism evidence="14 15">
    <name type="scientific">Moraxella macacae 0408225</name>
    <dbReference type="NCBI Taxonomy" id="1230338"/>
    <lineage>
        <taxon>Bacteria</taxon>
        <taxon>Pseudomonadati</taxon>
        <taxon>Pseudomonadota</taxon>
        <taxon>Gammaproteobacteria</taxon>
        <taxon>Moraxellales</taxon>
        <taxon>Moraxellaceae</taxon>
        <taxon>Moraxella</taxon>
    </lineage>
</organism>
<evidence type="ECO:0000256" key="3">
    <source>
        <dbReference type="ARBA" id="ARBA00007244"/>
    </source>
</evidence>
<dbReference type="Pfam" id="PF01127">
    <property type="entry name" value="Sdh_cyt"/>
    <property type="match status" value="1"/>
</dbReference>
<dbReference type="Proteomes" id="UP000023795">
    <property type="component" value="Unassembled WGS sequence"/>
</dbReference>
<evidence type="ECO:0000256" key="8">
    <source>
        <dbReference type="ARBA" id="ARBA00022989"/>
    </source>
</evidence>
<evidence type="ECO:0000256" key="11">
    <source>
        <dbReference type="ARBA" id="ARBA00025912"/>
    </source>
</evidence>
<dbReference type="NCBIfam" id="TIGR02970">
    <property type="entry name" value="succ_dehyd_cytB"/>
    <property type="match status" value="1"/>
</dbReference>
<dbReference type="PANTHER" id="PTHR10978:SF5">
    <property type="entry name" value="SUCCINATE DEHYDROGENASE CYTOCHROME B560 SUBUNIT, MITOCHONDRIAL"/>
    <property type="match status" value="1"/>
</dbReference>